<dbReference type="EC" id="7.1.1.2" evidence="4 18"/>
<dbReference type="InterPro" id="IPR001750">
    <property type="entry name" value="ND/Mrp_TM"/>
</dbReference>
<evidence type="ECO:0000256" key="10">
    <source>
        <dbReference type="ARBA" id="ARBA00022967"/>
    </source>
</evidence>
<dbReference type="AlphaFoldDB" id="A0A0S2M7A3"/>
<feature type="transmembrane region" description="Helical" evidence="18">
    <location>
        <begin position="298"/>
        <end position="324"/>
    </location>
</feature>
<dbReference type="GO" id="GO:0006120">
    <property type="term" value="P:mitochondrial electron transport, NADH to ubiquinone"/>
    <property type="evidence" value="ECO:0007669"/>
    <property type="project" value="InterPro"/>
</dbReference>
<feature type="transmembrane region" description="Helical" evidence="18">
    <location>
        <begin position="48"/>
        <end position="67"/>
    </location>
</feature>
<keyword evidence="16 18" id="KW-0472">Membrane</keyword>
<feature type="transmembrane region" description="Helical" evidence="18">
    <location>
        <begin position="258"/>
        <end position="278"/>
    </location>
</feature>
<dbReference type="PRINTS" id="PR01436">
    <property type="entry name" value="NADHDHGNASE2"/>
</dbReference>
<evidence type="ECO:0000256" key="12">
    <source>
        <dbReference type="ARBA" id="ARBA00022989"/>
    </source>
</evidence>
<keyword evidence="6" id="KW-0813">Transport</keyword>
<comment type="subcellular location">
    <subcellularLocation>
        <location evidence="2 18">Mitochondrion inner membrane</location>
        <topology evidence="2 18">Multi-pass membrane protein</topology>
    </subcellularLocation>
</comment>
<evidence type="ECO:0000256" key="18">
    <source>
        <dbReference type="RuleBase" id="RU003403"/>
    </source>
</evidence>
<evidence type="ECO:0000256" key="2">
    <source>
        <dbReference type="ARBA" id="ARBA00004448"/>
    </source>
</evidence>
<keyword evidence="12 18" id="KW-1133">Transmembrane helix</keyword>
<dbReference type="EMBL" id="KT780648">
    <property type="protein sequence ID" value="ALO70566.1"/>
    <property type="molecule type" value="Genomic_DNA"/>
</dbReference>
<name>A0A0S2M7A3_9COLE</name>
<evidence type="ECO:0000256" key="9">
    <source>
        <dbReference type="ARBA" id="ARBA00022792"/>
    </source>
</evidence>
<evidence type="ECO:0000256" key="14">
    <source>
        <dbReference type="ARBA" id="ARBA00023075"/>
    </source>
</evidence>
<keyword evidence="7 18" id="KW-0679">Respiratory chain</keyword>
<feature type="transmembrane region" description="Helical" evidence="18">
    <location>
        <begin position="226"/>
        <end position="246"/>
    </location>
</feature>
<evidence type="ECO:0000256" key="15">
    <source>
        <dbReference type="ARBA" id="ARBA00023128"/>
    </source>
</evidence>
<evidence type="ECO:0000256" key="5">
    <source>
        <dbReference type="ARBA" id="ARBA00021008"/>
    </source>
</evidence>
<evidence type="ECO:0000256" key="7">
    <source>
        <dbReference type="ARBA" id="ARBA00022660"/>
    </source>
</evidence>
<comment type="function">
    <text evidence="1">Core subunit of the mitochondrial membrane respiratory chain NADH dehydrogenase (Complex I) that is believed to belong to the minimal assembly required for catalysis. Complex I functions in the transfer of electrons from NADH to the respiratory chain. The immediate electron acceptor for the enzyme is believed to be ubiquinone.</text>
</comment>
<dbReference type="Pfam" id="PF00361">
    <property type="entry name" value="Proton_antipo_M"/>
    <property type="match status" value="1"/>
</dbReference>
<dbReference type="GO" id="GO:0005743">
    <property type="term" value="C:mitochondrial inner membrane"/>
    <property type="evidence" value="ECO:0007669"/>
    <property type="project" value="UniProtKB-SubCell"/>
</dbReference>
<dbReference type="PANTHER" id="PTHR46552:SF1">
    <property type="entry name" value="NADH-UBIQUINONE OXIDOREDUCTASE CHAIN 2"/>
    <property type="match status" value="1"/>
</dbReference>
<reference evidence="20" key="1">
    <citation type="submission" date="2015-09" db="EMBL/GenBank/DDBJ databases">
        <title>Staphyliniformia phylogenetics from de novo mitogenomic assemblies.</title>
        <authorList>
            <person name="Favreau E.A."/>
            <person name="Linard B."/>
            <person name="Vogler A.P."/>
        </authorList>
    </citation>
    <scope>NUCLEOTIDE SEQUENCE</scope>
</reference>
<feature type="domain" description="NADH:quinone oxidoreductase/Mrp antiporter transmembrane" evidence="19">
    <location>
        <begin position="12"/>
        <end position="273"/>
    </location>
</feature>
<dbReference type="PANTHER" id="PTHR46552">
    <property type="entry name" value="NADH-UBIQUINONE OXIDOREDUCTASE CHAIN 2"/>
    <property type="match status" value="1"/>
</dbReference>
<keyword evidence="9 18" id="KW-0999">Mitochondrion inner membrane</keyword>
<evidence type="ECO:0000256" key="8">
    <source>
        <dbReference type="ARBA" id="ARBA00022692"/>
    </source>
</evidence>
<accession>A0A0S2M7A3</accession>
<evidence type="ECO:0000256" key="17">
    <source>
        <dbReference type="ARBA" id="ARBA00049551"/>
    </source>
</evidence>
<sequence length="326" mass="38270">MLMMGTLISISSYSWMGMWIGLEINLLSILPLMTSYKNMMSSEATLKYFLTQAMASTILLFVVILFSMNSLMKININSLLILIFNSSLLTKMGAAPFHFWFPEVIEGLSWMNSLIMLTWQKLAPMVIIMYNFKLSLFFMLIIIFCMLTSGIQGLNQISIRKILAYSSINHLGWMLSSMLFFESIWMIYFFIYTITSMNLVIIFYKNNIFYLKQLFNNLNNNLLIKLIFMFNFMSLGGLPPFLGFLPKWLTIQELITNNMYMLTFIMMVMTLMTLYFYIRIMFSTLILSMNEINFKLYLNLNSIFIFFINLMSIMGLMFCSMIFINF</sequence>
<keyword evidence="11 18" id="KW-0249">Electron transport</keyword>
<keyword evidence="15 18" id="KW-0496">Mitochondrion</keyword>
<evidence type="ECO:0000313" key="20">
    <source>
        <dbReference type="EMBL" id="ALO70566.1"/>
    </source>
</evidence>
<dbReference type="InterPro" id="IPR050175">
    <property type="entry name" value="Complex_I_Subunit_2"/>
</dbReference>
<geneLocation type="mitochondrion" evidence="20"/>
<comment type="similarity">
    <text evidence="3 18">Belongs to the complex I subunit 2 family.</text>
</comment>
<keyword evidence="8 18" id="KW-0812">Transmembrane</keyword>
<organism evidence="20">
    <name type="scientific">Eusphalerum torquatum</name>
    <dbReference type="NCBI Taxonomy" id="878013"/>
    <lineage>
        <taxon>Eukaryota</taxon>
        <taxon>Metazoa</taxon>
        <taxon>Ecdysozoa</taxon>
        <taxon>Arthropoda</taxon>
        <taxon>Hexapoda</taxon>
        <taxon>Insecta</taxon>
        <taxon>Pterygota</taxon>
        <taxon>Neoptera</taxon>
        <taxon>Endopterygota</taxon>
        <taxon>Coleoptera</taxon>
        <taxon>Polyphaga</taxon>
        <taxon>Staphyliniformia</taxon>
        <taxon>Staphylinidae</taxon>
        <taxon>Omaliinae group</taxon>
        <taxon>Omaliinae</taxon>
        <taxon>Eusphalerum</taxon>
    </lineage>
</organism>
<keyword evidence="13 18" id="KW-0520">NAD</keyword>
<evidence type="ECO:0000256" key="13">
    <source>
        <dbReference type="ARBA" id="ARBA00023027"/>
    </source>
</evidence>
<proteinExistence type="inferred from homology"/>
<feature type="transmembrane region" description="Helical" evidence="18">
    <location>
        <begin position="12"/>
        <end position="36"/>
    </location>
</feature>
<protein>
    <recommendedName>
        <fullName evidence="5 18">NADH-ubiquinone oxidoreductase chain 2</fullName>
        <ecNumber evidence="4 18">7.1.1.2</ecNumber>
    </recommendedName>
</protein>
<comment type="function">
    <text evidence="18">Core subunit of the mitochondrial membrane respiratory chain NADH dehydrogenase (Complex I) which catalyzes electron transfer from NADH through the respiratory chain, using ubiquinone as an electron acceptor. Essential for the catalytic activity and assembly of complex I.</text>
</comment>
<comment type="catalytic activity">
    <reaction evidence="17 18">
        <text>a ubiquinone + NADH + 5 H(+)(in) = a ubiquinol + NAD(+) + 4 H(+)(out)</text>
        <dbReference type="Rhea" id="RHEA:29091"/>
        <dbReference type="Rhea" id="RHEA-COMP:9565"/>
        <dbReference type="Rhea" id="RHEA-COMP:9566"/>
        <dbReference type="ChEBI" id="CHEBI:15378"/>
        <dbReference type="ChEBI" id="CHEBI:16389"/>
        <dbReference type="ChEBI" id="CHEBI:17976"/>
        <dbReference type="ChEBI" id="CHEBI:57540"/>
        <dbReference type="ChEBI" id="CHEBI:57945"/>
        <dbReference type="EC" id="7.1.1.2"/>
    </reaction>
</comment>
<evidence type="ECO:0000259" key="19">
    <source>
        <dbReference type="Pfam" id="PF00361"/>
    </source>
</evidence>
<evidence type="ECO:0000256" key="4">
    <source>
        <dbReference type="ARBA" id="ARBA00012944"/>
    </source>
</evidence>
<feature type="transmembrane region" description="Helical" evidence="18">
    <location>
        <begin position="79"/>
        <end position="102"/>
    </location>
</feature>
<keyword evidence="14 18" id="KW-0830">Ubiquinone</keyword>
<evidence type="ECO:0000256" key="11">
    <source>
        <dbReference type="ARBA" id="ARBA00022982"/>
    </source>
</evidence>
<evidence type="ECO:0000256" key="1">
    <source>
        <dbReference type="ARBA" id="ARBA00003257"/>
    </source>
</evidence>
<dbReference type="GO" id="GO:0008137">
    <property type="term" value="F:NADH dehydrogenase (ubiquinone) activity"/>
    <property type="evidence" value="ECO:0007669"/>
    <property type="project" value="UniProtKB-EC"/>
</dbReference>
<evidence type="ECO:0000256" key="16">
    <source>
        <dbReference type="ARBA" id="ARBA00023136"/>
    </source>
</evidence>
<feature type="transmembrane region" description="Helical" evidence="18">
    <location>
        <begin position="187"/>
        <end position="205"/>
    </location>
</feature>
<evidence type="ECO:0000256" key="3">
    <source>
        <dbReference type="ARBA" id="ARBA00007012"/>
    </source>
</evidence>
<gene>
    <name evidence="20" type="primary">nad2</name>
</gene>
<feature type="transmembrane region" description="Helical" evidence="18">
    <location>
        <begin position="122"/>
        <end position="150"/>
    </location>
</feature>
<dbReference type="InterPro" id="IPR003917">
    <property type="entry name" value="NADH_UbQ_OxRdtase_chain2"/>
</dbReference>
<evidence type="ECO:0000256" key="6">
    <source>
        <dbReference type="ARBA" id="ARBA00022448"/>
    </source>
</evidence>
<keyword evidence="10 18" id="KW-1278">Translocase</keyword>